<keyword evidence="2" id="KW-1185">Reference proteome</keyword>
<organism evidence="1 2">
    <name type="scientific">Daedalea quercina L-15889</name>
    <dbReference type="NCBI Taxonomy" id="1314783"/>
    <lineage>
        <taxon>Eukaryota</taxon>
        <taxon>Fungi</taxon>
        <taxon>Dikarya</taxon>
        <taxon>Basidiomycota</taxon>
        <taxon>Agaricomycotina</taxon>
        <taxon>Agaricomycetes</taxon>
        <taxon>Polyporales</taxon>
        <taxon>Fomitopsis</taxon>
    </lineage>
</organism>
<proteinExistence type="predicted"/>
<accession>A0A165KVH9</accession>
<dbReference type="EMBL" id="KV429168">
    <property type="protein sequence ID" value="KZT63635.1"/>
    <property type="molecule type" value="Genomic_DNA"/>
</dbReference>
<evidence type="ECO:0000313" key="2">
    <source>
        <dbReference type="Proteomes" id="UP000076727"/>
    </source>
</evidence>
<dbReference type="Proteomes" id="UP000076727">
    <property type="component" value="Unassembled WGS sequence"/>
</dbReference>
<sequence length="192" mass="21462">MTRNLSRSLASPLHIPANEISIDTFAPCIVSIQDPPRGASVEGLASKSGISRGYRGWPNPYRSIQIFCDGIQYCQRPWRARIPPPTAIVILYRASTVERGVRLARKCRRQPSLRNETASVRTGRMLGSPLRVRDRVGDRWRSLTSRDGSQTSRRDVQAFRAVSRWLGERGDVAATAFEDVHSRMERTAAAGT</sequence>
<gene>
    <name evidence="1" type="ORF">DAEQUDRAFT_102464</name>
</gene>
<dbReference type="AlphaFoldDB" id="A0A165KVH9"/>
<evidence type="ECO:0000313" key="1">
    <source>
        <dbReference type="EMBL" id="KZT63635.1"/>
    </source>
</evidence>
<protein>
    <submittedName>
        <fullName evidence="1">Uncharacterized protein</fullName>
    </submittedName>
</protein>
<reference evidence="1 2" key="1">
    <citation type="journal article" date="2016" name="Mol. Biol. Evol.">
        <title>Comparative Genomics of Early-Diverging Mushroom-Forming Fungi Provides Insights into the Origins of Lignocellulose Decay Capabilities.</title>
        <authorList>
            <person name="Nagy L.G."/>
            <person name="Riley R."/>
            <person name="Tritt A."/>
            <person name="Adam C."/>
            <person name="Daum C."/>
            <person name="Floudas D."/>
            <person name="Sun H."/>
            <person name="Yadav J.S."/>
            <person name="Pangilinan J."/>
            <person name="Larsson K.H."/>
            <person name="Matsuura K."/>
            <person name="Barry K."/>
            <person name="Labutti K."/>
            <person name="Kuo R."/>
            <person name="Ohm R.A."/>
            <person name="Bhattacharya S.S."/>
            <person name="Shirouzu T."/>
            <person name="Yoshinaga Y."/>
            <person name="Martin F.M."/>
            <person name="Grigoriev I.V."/>
            <person name="Hibbett D.S."/>
        </authorList>
    </citation>
    <scope>NUCLEOTIDE SEQUENCE [LARGE SCALE GENOMIC DNA]</scope>
    <source>
        <strain evidence="1 2">L-15889</strain>
    </source>
</reference>
<name>A0A165KVH9_9APHY</name>